<dbReference type="AlphaFoldDB" id="A0A1Y6L4G8"/>
<gene>
    <name evidence="1" type="ORF">PAQU9191_02785</name>
</gene>
<dbReference type="EMBL" id="FYAH01000005">
    <property type="protein sequence ID" value="SMY17478.1"/>
    <property type="molecule type" value="Genomic_DNA"/>
</dbReference>
<proteinExistence type="predicted"/>
<name>A0A1Y6L4G8_9GAMM</name>
<evidence type="ECO:0000313" key="2">
    <source>
        <dbReference type="Proteomes" id="UP000196485"/>
    </source>
</evidence>
<keyword evidence="2" id="KW-1185">Reference proteome</keyword>
<sequence length="58" mass="6610">MKKLKQQYRSHAKAQGDYLSISLSDTEYEKLVTALNSAPDLAALEGIKKLFKRKAPWE</sequence>
<accession>A0A1Y6L4G8</accession>
<evidence type="ECO:0000313" key="1">
    <source>
        <dbReference type="EMBL" id="SMY17478.1"/>
    </source>
</evidence>
<organism evidence="1 2">
    <name type="scientific">Photobacterium aquimaris</name>
    <dbReference type="NCBI Taxonomy" id="512643"/>
    <lineage>
        <taxon>Bacteria</taxon>
        <taxon>Pseudomonadati</taxon>
        <taxon>Pseudomonadota</taxon>
        <taxon>Gammaproteobacteria</taxon>
        <taxon>Vibrionales</taxon>
        <taxon>Vibrionaceae</taxon>
        <taxon>Photobacterium</taxon>
    </lineage>
</organism>
<dbReference type="Proteomes" id="UP000196485">
    <property type="component" value="Unassembled WGS sequence"/>
</dbReference>
<reference evidence="2" key="1">
    <citation type="submission" date="2017-06" db="EMBL/GenBank/DDBJ databases">
        <authorList>
            <person name="Rodrigo-Torres L."/>
            <person name="Arahal R. D."/>
            <person name="Lucena T."/>
        </authorList>
    </citation>
    <scope>NUCLEOTIDE SEQUENCE [LARGE SCALE GENOMIC DNA]</scope>
    <source>
        <strain evidence="2">type strain: CECT 9192</strain>
    </source>
</reference>
<protein>
    <submittedName>
        <fullName evidence="1">Uncharacterized protein</fullName>
    </submittedName>
</protein>
<dbReference type="RefSeq" id="WP_159457162.1">
    <property type="nucleotide sequence ID" value="NZ_FYAH01000005.1"/>
</dbReference>